<dbReference type="InterPro" id="IPR007219">
    <property type="entry name" value="XnlR_reg_dom"/>
</dbReference>
<dbReference type="CDD" id="cd12148">
    <property type="entry name" value="fungal_TF_MHR"/>
    <property type="match status" value="1"/>
</dbReference>
<name>A0AAX6MBW5_9PEZI</name>
<evidence type="ECO:0000256" key="1">
    <source>
        <dbReference type="ARBA" id="ARBA00022723"/>
    </source>
</evidence>
<feature type="region of interest" description="Disordered" evidence="5">
    <location>
        <begin position="195"/>
        <end position="227"/>
    </location>
</feature>
<keyword evidence="8" id="KW-1185">Reference proteome</keyword>
<evidence type="ECO:0000259" key="6">
    <source>
        <dbReference type="PROSITE" id="PS50048"/>
    </source>
</evidence>
<dbReference type="PROSITE" id="PS00463">
    <property type="entry name" value="ZN2_CY6_FUNGAL_1"/>
    <property type="match status" value="1"/>
</dbReference>
<dbReference type="Gene3D" id="4.10.240.10">
    <property type="entry name" value="Zn(2)-C6 fungal-type DNA-binding domain"/>
    <property type="match status" value="1"/>
</dbReference>
<feature type="compositionally biased region" description="Basic and acidic residues" evidence="5">
    <location>
        <begin position="93"/>
        <end position="105"/>
    </location>
</feature>
<dbReference type="PANTHER" id="PTHR47424:SF12">
    <property type="entry name" value="TRANSCRIPTION FACTOR ASQA"/>
    <property type="match status" value="1"/>
</dbReference>
<evidence type="ECO:0000313" key="7">
    <source>
        <dbReference type="EMBL" id="KAK6949877.1"/>
    </source>
</evidence>
<dbReference type="GO" id="GO:0000981">
    <property type="term" value="F:DNA-binding transcription factor activity, RNA polymerase II-specific"/>
    <property type="evidence" value="ECO:0007669"/>
    <property type="project" value="InterPro"/>
</dbReference>
<dbReference type="GO" id="GO:0005634">
    <property type="term" value="C:nucleus"/>
    <property type="evidence" value="ECO:0007669"/>
    <property type="project" value="TreeGrafter"/>
</dbReference>
<feature type="compositionally biased region" description="Polar residues" evidence="5">
    <location>
        <begin position="107"/>
        <end position="121"/>
    </location>
</feature>
<sequence length="772" mass="86446">MFTTFPGPTPRSSESGPNSASPNGSQPPRPRQKRSQVARACDYCRVHRIKCDNNHPCLNCQTRGGQCSNDRTNGVRTLPHAFREIERLKQRNQELQKELEEERSRNRNQAVTPARPSSSQLPTPPNISSISNSSITSPPSSSPSEALSSRRYWEGIYTNTARSASKTWYGPSSLLYFISRLHDFLASSLQQHLPESSLHPNSASRILDGPTSPPDKQSDGPDRLPADDSIKAKEYLTATQEEYFLDLYWQSHHTSLLVLDEDDFRRHYKSLWIGSRKKRKPSALVDIVLALCMQYGMARGRGNNNSALGNANVDTDDATLAGRWHYCRCQNLLACEMESPTISTLQCNILSVVWLCCASFQNMADSTLAITARTAQMLGLHLPPPQGMPQREREMRKRLWWSIYVAESKTSMKLGRPFMLHVSHVTCGLPADDHEAAAQSGSGFAPLDDDVTWLSWNLYNTKLVLAARDVYTAFYDKYPDFVENDGNQAIYDAPQAMEMYAGFLVARMRALEQWAKDVPNALKTQRKNNGIPFSTDLSPVEVEQFAPLWVQRQRLLLELLYHNLCTNLYRPFISFKRSPYSVVSSHPSSLAESCARRCASHAMALTHIMRQILSTTDILTGWQEAFQWEWNVSMTLIGFVLSHPHDELTQAARVAINVSADALGIFANSFSIAASAAGLVRDLSQKADRIIMPQPIYEGDRLITQGGQPITMVPQDEQTGTVMDQTGVESFIFDEDTIAVMQGILADSMDLAFAVDGYSSTNVLWPNMEPME</sequence>
<dbReference type="GO" id="GO:0006351">
    <property type="term" value="P:DNA-templated transcription"/>
    <property type="evidence" value="ECO:0007669"/>
    <property type="project" value="InterPro"/>
</dbReference>
<feature type="compositionally biased region" description="Polar residues" evidence="5">
    <location>
        <begin position="195"/>
        <end position="204"/>
    </location>
</feature>
<feature type="region of interest" description="Disordered" evidence="5">
    <location>
        <begin position="1"/>
        <end position="35"/>
    </location>
</feature>
<evidence type="ECO:0000313" key="8">
    <source>
        <dbReference type="Proteomes" id="UP001369815"/>
    </source>
</evidence>
<dbReference type="GO" id="GO:0000435">
    <property type="term" value="P:positive regulation of transcription from RNA polymerase II promoter by galactose"/>
    <property type="evidence" value="ECO:0007669"/>
    <property type="project" value="TreeGrafter"/>
</dbReference>
<keyword evidence="3" id="KW-0804">Transcription</keyword>
<dbReference type="GO" id="GO:0000978">
    <property type="term" value="F:RNA polymerase II cis-regulatory region sequence-specific DNA binding"/>
    <property type="evidence" value="ECO:0007669"/>
    <property type="project" value="TreeGrafter"/>
</dbReference>
<reference evidence="7 8" key="1">
    <citation type="journal article" date="2024" name="Front Chem Biol">
        <title>Unveiling the potential of Daldinia eschscholtzii MFLUCC 19-0629 through bioactivity and bioinformatics studies for enhanced sustainable agriculture production.</title>
        <authorList>
            <person name="Brooks S."/>
            <person name="Weaver J.A."/>
            <person name="Klomchit A."/>
            <person name="Alharthi S.A."/>
            <person name="Onlamun T."/>
            <person name="Nurani R."/>
            <person name="Vong T.K."/>
            <person name="Alberti F."/>
            <person name="Greco C."/>
        </authorList>
    </citation>
    <scope>NUCLEOTIDE SEQUENCE [LARGE SCALE GENOMIC DNA]</scope>
    <source>
        <strain evidence="7">MFLUCC 19-0629</strain>
    </source>
</reference>
<keyword evidence="1" id="KW-0479">Metal-binding</keyword>
<dbReference type="PANTHER" id="PTHR47424">
    <property type="entry name" value="REGULATORY PROTEIN GAL4"/>
    <property type="match status" value="1"/>
</dbReference>
<dbReference type="InterPro" id="IPR036864">
    <property type="entry name" value="Zn2-C6_fun-type_DNA-bd_sf"/>
</dbReference>
<dbReference type="InterPro" id="IPR051127">
    <property type="entry name" value="Fungal_SecMet_Regulators"/>
</dbReference>
<dbReference type="Pfam" id="PF04082">
    <property type="entry name" value="Fungal_trans"/>
    <property type="match status" value="1"/>
</dbReference>
<dbReference type="AlphaFoldDB" id="A0AAX6MBW5"/>
<comment type="caution">
    <text evidence="7">The sequence shown here is derived from an EMBL/GenBank/DDBJ whole genome shotgun (WGS) entry which is preliminary data.</text>
</comment>
<dbReference type="SMART" id="SM00066">
    <property type="entry name" value="GAL4"/>
    <property type="match status" value="1"/>
</dbReference>
<feature type="compositionally biased region" description="Low complexity" evidence="5">
    <location>
        <begin position="126"/>
        <end position="144"/>
    </location>
</feature>
<dbReference type="Proteomes" id="UP001369815">
    <property type="component" value="Unassembled WGS sequence"/>
</dbReference>
<evidence type="ECO:0000256" key="3">
    <source>
        <dbReference type="ARBA" id="ARBA00023163"/>
    </source>
</evidence>
<dbReference type="SUPFAM" id="SSF57701">
    <property type="entry name" value="Zn2/Cys6 DNA-binding domain"/>
    <property type="match status" value="1"/>
</dbReference>
<dbReference type="CDD" id="cd00067">
    <property type="entry name" value="GAL4"/>
    <property type="match status" value="1"/>
</dbReference>
<evidence type="ECO:0000256" key="5">
    <source>
        <dbReference type="SAM" id="MobiDB-lite"/>
    </source>
</evidence>
<gene>
    <name evidence="7" type="ORF">Daesc_008200</name>
</gene>
<feature type="domain" description="Zn(2)-C6 fungal-type" evidence="6">
    <location>
        <begin position="40"/>
        <end position="69"/>
    </location>
</feature>
<feature type="compositionally biased region" description="Polar residues" evidence="5">
    <location>
        <begin position="10"/>
        <end position="26"/>
    </location>
</feature>
<evidence type="ECO:0000256" key="2">
    <source>
        <dbReference type="ARBA" id="ARBA00023015"/>
    </source>
</evidence>
<evidence type="ECO:0000256" key="4">
    <source>
        <dbReference type="ARBA" id="ARBA00023242"/>
    </source>
</evidence>
<dbReference type="InterPro" id="IPR001138">
    <property type="entry name" value="Zn2Cys6_DnaBD"/>
</dbReference>
<dbReference type="EMBL" id="JBANMG010000008">
    <property type="protein sequence ID" value="KAK6949877.1"/>
    <property type="molecule type" value="Genomic_DNA"/>
</dbReference>
<keyword evidence="2" id="KW-0805">Transcription regulation</keyword>
<keyword evidence="4" id="KW-0539">Nucleus</keyword>
<organism evidence="7 8">
    <name type="scientific">Daldinia eschscholtzii</name>
    <dbReference type="NCBI Taxonomy" id="292717"/>
    <lineage>
        <taxon>Eukaryota</taxon>
        <taxon>Fungi</taxon>
        <taxon>Dikarya</taxon>
        <taxon>Ascomycota</taxon>
        <taxon>Pezizomycotina</taxon>
        <taxon>Sordariomycetes</taxon>
        <taxon>Xylariomycetidae</taxon>
        <taxon>Xylariales</taxon>
        <taxon>Hypoxylaceae</taxon>
        <taxon>Daldinia</taxon>
    </lineage>
</organism>
<dbReference type="PROSITE" id="PS50048">
    <property type="entry name" value="ZN2_CY6_FUNGAL_2"/>
    <property type="match status" value="1"/>
</dbReference>
<protein>
    <recommendedName>
        <fullName evidence="6">Zn(2)-C6 fungal-type domain-containing protein</fullName>
    </recommendedName>
</protein>
<feature type="region of interest" description="Disordered" evidence="5">
    <location>
        <begin position="93"/>
        <end position="147"/>
    </location>
</feature>
<proteinExistence type="predicted"/>
<accession>A0AAX6MBW5</accession>
<feature type="compositionally biased region" description="Basic and acidic residues" evidence="5">
    <location>
        <begin position="216"/>
        <end position="227"/>
    </location>
</feature>
<dbReference type="GO" id="GO:0008270">
    <property type="term" value="F:zinc ion binding"/>
    <property type="evidence" value="ECO:0007669"/>
    <property type="project" value="InterPro"/>
</dbReference>
<dbReference type="Pfam" id="PF00172">
    <property type="entry name" value="Zn_clus"/>
    <property type="match status" value="1"/>
</dbReference>
<dbReference type="SMART" id="SM00906">
    <property type="entry name" value="Fungal_trans"/>
    <property type="match status" value="1"/>
</dbReference>